<dbReference type="AlphaFoldDB" id="A0A1F7YNJ9"/>
<feature type="compositionally biased region" description="Polar residues" evidence="1">
    <location>
        <begin position="99"/>
        <end position="110"/>
    </location>
</feature>
<evidence type="ECO:0000313" key="3">
    <source>
        <dbReference type="Proteomes" id="UP000177263"/>
    </source>
</evidence>
<feature type="region of interest" description="Disordered" evidence="1">
    <location>
        <begin position="98"/>
        <end position="129"/>
    </location>
</feature>
<gene>
    <name evidence="2" type="ORF">A2801_02890</name>
</gene>
<accession>A0A1F7YNJ9</accession>
<protein>
    <submittedName>
        <fullName evidence="2">Uncharacterized protein</fullName>
    </submittedName>
</protein>
<name>A0A1F7YNJ9_9BACT</name>
<evidence type="ECO:0000313" key="2">
    <source>
        <dbReference type="EMBL" id="OGM28882.1"/>
    </source>
</evidence>
<dbReference type="STRING" id="1802500.A2801_02890"/>
<reference evidence="2 3" key="1">
    <citation type="journal article" date="2016" name="Nat. Commun.">
        <title>Thousands of microbial genomes shed light on interconnected biogeochemical processes in an aquifer system.</title>
        <authorList>
            <person name="Anantharaman K."/>
            <person name="Brown C.T."/>
            <person name="Hug L.A."/>
            <person name="Sharon I."/>
            <person name="Castelle C.J."/>
            <person name="Probst A.J."/>
            <person name="Thomas B.C."/>
            <person name="Singh A."/>
            <person name="Wilkins M.J."/>
            <person name="Karaoz U."/>
            <person name="Brodie E.L."/>
            <person name="Williams K.H."/>
            <person name="Hubbard S.S."/>
            <person name="Banfield J.F."/>
        </authorList>
    </citation>
    <scope>NUCLEOTIDE SEQUENCE [LARGE SCALE GENOMIC DNA]</scope>
</reference>
<proteinExistence type="predicted"/>
<organism evidence="2 3">
    <name type="scientific">Candidatus Woesebacteria bacterium RIFCSPHIGHO2_01_FULL_41_10</name>
    <dbReference type="NCBI Taxonomy" id="1802500"/>
    <lineage>
        <taxon>Bacteria</taxon>
        <taxon>Candidatus Woeseibacteriota</taxon>
    </lineage>
</organism>
<dbReference type="Proteomes" id="UP000177263">
    <property type="component" value="Unassembled WGS sequence"/>
</dbReference>
<evidence type="ECO:0000256" key="1">
    <source>
        <dbReference type="SAM" id="MobiDB-lite"/>
    </source>
</evidence>
<dbReference type="EMBL" id="MGGM01000023">
    <property type="protein sequence ID" value="OGM28882.1"/>
    <property type="molecule type" value="Genomic_DNA"/>
</dbReference>
<comment type="caution">
    <text evidence="2">The sequence shown here is derived from an EMBL/GenBank/DDBJ whole genome shotgun (WGS) entry which is preliminary data.</text>
</comment>
<sequence>MSNYKDLTIEEREKVMAATAGLRFNKDPDKPIDRRKVNVAFRAATGKELSQEYMRDPSVVTLMSQIEHRPTADYTPPAQVTYDKFGNRIKVELPADRFTANTSAPQQNYSWDKMGNRVYGTTKGSSNSR</sequence>